<protein>
    <submittedName>
        <fullName evidence="7">TetR family transcriptional regulator</fullName>
    </submittedName>
</protein>
<dbReference type="InterPro" id="IPR036271">
    <property type="entry name" value="Tet_transcr_reg_TetR-rel_C_sf"/>
</dbReference>
<feature type="DNA-binding region" description="H-T-H motif" evidence="4">
    <location>
        <begin position="42"/>
        <end position="61"/>
    </location>
</feature>
<dbReference type="PANTHER" id="PTHR30055:SF238">
    <property type="entry name" value="MYCOFACTOCIN BIOSYNTHESIS TRANSCRIPTIONAL REGULATOR MFTR-RELATED"/>
    <property type="match status" value="1"/>
</dbReference>
<evidence type="ECO:0000313" key="8">
    <source>
        <dbReference type="Proteomes" id="UP000466785"/>
    </source>
</evidence>
<name>A0A6N4V8I5_9MYCO</name>
<proteinExistence type="predicted"/>
<keyword evidence="1" id="KW-0805">Transcription regulation</keyword>
<dbReference type="InterPro" id="IPR050109">
    <property type="entry name" value="HTH-type_TetR-like_transc_reg"/>
</dbReference>
<dbReference type="SUPFAM" id="SSF46689">
    <property type="entry name" value="Homeodomain-like"/>
    <property type="match status" value="1"/>
</dbReference>
<evidence type="ECO:0000256" key="1">
    <source>
        <dbReference type="ARBA" id="ARBA00023015"/>
    </source>
</evidence>
<feature type="region of interest" description="Disordered" evidence="5">
    <location>
        <begin position="1"/>
        <end position="21"/>
    </location>
</feature>
<feature type="domain" description="HTH tetR-type" evidence="6">
    <location>
        <begin position="19"/>
        <end position="79"/>
    </location>
</feature>
<dbReference type="InterPro" id="IPR001647">
    <property type="entry name" value="HTH_TetR"/>
</dbReference>
<dbReference type="KEGG" id="mpof:MPOR_29320"/>
<dbReference type="PROSITE" id="PS50977">
    <property type="entry name" value="HTH_TETR_2"/>
    <property type="match status" value="1"/>
</dbReference>
<reference evidence="7 8" key="1">
    <citation type="journal article" date="2019" name="Emerg. Microbes Infect.">
        <title>Comprehensive subspecies identification of 175 nontuberculous mycobacteria species based on 7547 genomic profiles.</title>
        <authorList>
            <person name="Matsumoto Y."/>
            <person name="Kinjo T."/>
            <person name="Motooka D."/>
            <person name="Nabeya D."/>
            <person name="Jung N."/>
            <person name="Uechi K."/>
            <person name="Horii T."/>
            <person name="Iida T."/>
            <person name="Fujita J."/>
            <person name="Nakamura S."/>
        </authorList>
    </citation>
    <scope>NUCLEOTIDE SEQUENCE [LARGE SCALE GENOMIC DNA]</scope>
    <source>
        <strain evidence="7 8">JCM 12603</strain>
    </source>
</reference>
<dbReference type="GO" id="GO:0000976">
    <property type="term" value="F:transcription cis-regulatory region binding"/>
    <property type="evidence" value="ECO:0007669"/>
    <property type="project" value="TreeGrafter"/>
</dbReference>
<evidence type="ECO:0000256" key="4">
    <source>
        <dbReference type="PROSITE-ProRule" id="PRU00335"/>
    </source>
</evidence>
<organism evidence="7 8">
    <name type="scientific">Mycolicibacterium poriferae</name>
    <dbReference type="NCBI Taxonomy" id="39694"/>
    <lineage>
        <taxon>Bacteria</taxon>
        <taxon>Bacillati</taxon>
        <taxon>Actinomycetota</taxon>
        <taxon>Actinomycetes</taxon>
        <taxon>Mycobacteriales</taxon>
        <taxon>Mycobacteriaceae</taxon>
        <taxon>Mycolicibacterium</taxon>
    </lineage>
</organism>
<accession>A0A6N4V8I5</accession>
<sequence length="214" mass="23533">MASRSAKAQPGRPGGTEAESRANRFMRSALGILGETGRTDFTVLEVVERSKTSLRAFYQHFATKDELLLALVERIMADASERWRAETAGLPSAEALRTLIRRISAPAESSTQDSINRGLTYYNDHLLETRPKEFAKVLSPLHGLITDIVRRGIAEGTFRADLDVDTDAAILMQTVLGALRLRDLGSELNGVPIDGDHVYAFCLRSLHADPKNTP</sequence>
<keyword evidence="8" id="KW-1185">Reference proteome</keyword>
<evidence type="ECO:0000256" key="2">
    <source>
        <dbReference type="ARBA" id="ARBA00023125"/>
    </source>
</evidence>
<keyword evidence="3" id="KW-0804">Transcription</keyword>
<evidence type="ECO:0000256" key="5">
    <source>
        <dbReference type="SAM" id="MobiDB-lite"/>
    </source>
</evidence>
<dbReference type="SUPFAM" id="SSF48498">
    <property type="entry name" value="Tetracyclin repressor-like, C-terminal domain"/>
    <property type="match status" value="1"/>
</dbReference>
<dbReference type="EMBL" id="AP022570">
    <property type="protein sequence ID" value="BBX51906.1"/>
    <property type="molecule type" value="Genomic_DNA"/>
</dbReference>
<evidence type="ECO:0000313" key="7">
    <source>
        <dbReference type="EMBL" id="BBX51906.1"/>
    </source>
</evidence>
<dbReference type="InterPro" id="IPR009057">
    <property type="entry name" value="Homeodomain-like_sf"/>
</dbReference>
<dbReference type="Gene3D" id="1.10.357.10">
    <property type="entry name" value="Tetracycline Repressor, domain 2"/>
    <property type="match status" value="1"/>
</dbReference>
<dbReference type="RefSeq" id="WP_163674867.1">
    <property type="nucleotide sequence ID" value="NZ_AP022570.1"/>
</dbReference>
<dbReference type="AlphaFoldDB" id="A0A6N4V8I5"/>
<dbReference type="Proteomes" id="UP000466785">
    <property type="component" value="Chromosome"/>
</dbReference>
<dbReference type="Pfam" id="PF00440">
    <property type="entry name" value="TetR_N"/>
    <property type="match status" value="1"/>
</dbReference>
<gene>
    <name evidence="7" type="ORF">MPOR_29320</name>
</gene>
<evidence type="ECO:0000256" key="3">
    <source>
        <dbReference type="ARBA" id="ARBA00023163"/>
    </source>
</evidence>
<dbReference type="GO" id="GO:0003700">
    <property type="term" value="F:DNA-binding transcription factor activity"/>
    <property type="evidence" value="ECO:0007669"/>
    <property type="project" value="TreeGrafter"/>
</dbReference>
<dbReference type="Gene3D" id="1.10.10.60">
    <property type="entry name" value="Homeodomain-like"/>
    <property type="match status" value="1"/>
</dbReference>
<keyword evidence="2 4" id="KW-0238">DNA-binding</keyword>
<dbReference type="PANTHER" id="PTHR30055">
    <property type="entry name" value="HTH-TYPE TRANSCRIPTIONAL REGULATOR RUTR"/>
    <property type="match status" value="1"/>
</dbReference>
<evidence type="ECO:0000259" key="6">
    <source>
        <dbReference type="PROSITE" id="PS50977"/>
    </source>
</evidence>